<name>A0ABW7SLQ5_9ACTN</name>
<keyword evidence="7" id="KW-1185">Reference proteome</keyword>
<dbReference type="RefSeq" id="WP_396678900.1">
    <property type="nucleotide sequence ID" value="NZ_JBIRPU010000006.1"/>
</dbReference>
<accession>A0ABW7SLQ5</accession>
<protein>
    <recommendedName>
        <fullName evidence="8">Tryptophan--tRNA ligase</fullName>
    </recommendedName>
</protein>
<dbReference type="InterPro" id="IPR001412">
    <property type="entry name" value="aa-tRNA-synth_I_CS"/>
</dbReference>
<sequence>MRFLAGARPTGSLHVGHCFGMLDSLVRQANDENAELFFVVADLHMFTTTRPDPRPPSSRTGSST</sequence>
<keyword evidence="3" id="KW-0067">ATP-binding</keyword>
<evidence type="ECO:0000256" key="2">
    <source>
        <dbReference type="ARBA" id="ARBA00022741"/>
    </source>
</evidence>
<keyword evidence="4" id="KW-0648">Protein biosynthesis</keyword>
<organism evidence="6 7">
    <name type="scientific">Micromonospora rubida</name>
    <dbReference type="NCBI Taxonomy" id="2697657"/>
    <lineage>
        <taxon>Bacteria</taxon>
        <taxon>Bacillati</taxon>
        <taxon>Actinomycetota</taxon>
        <taxon>Actinomycetes</taxon>
        <taxon>Micromonosporales</taxon>
        <taxon>Micromonosporaceae</taxon>
        <taxon>Micromonospora</taxon>
    </lineage>
</organism>
<dbReference type="SUPFAM" id="SSF52374">
    <property type="entry name" value="Nucleotidylyl transferase"/>
    <property type="match status" value="1"/>
</dbReference>
<keyword evidence="5" id="KW-0030">Aminoacyl-tRNA synthetase</keyword>
<evidence type="ECO:0000313" key="7">
    <source>
        <dbReference type="Proteomes" id="UP001611075"/>
    </source>
</evidence>
<dbReference type="Proteomes" id="UP001611075">
    <property type="component" value="Unassembled WGS sequence"/>
</dbReference>
<proteinExistence type="predicted"/>
<keyword evidence="1" id="KW-0436">Ligase</keyword>
<evidence type="ECO:0000256" key="5">
    <source>
        <dbReference type="ARBA" id="ARBA00023146"/>
    </source>
</evidence>
<evidence type="ECO:0000256" key="1">
    <source>
        <dbReference type="ARBA" id="ARBA00022598"/>
    </source>
</evidence>
<dbReference type="Pfam" id="PF00579">
    <property type="entry name" value="tRNA-synt_1b"/>
    <property type="match status" value="1"/>
</dbReference>
<evidence type="ECO:0000256" key="4">
    <source>
        <dbReference type="ARBA" id="ARBA00022917"/>
    </source>
</evidence>
<dbReference type="Gene3D" id="3.40.50.620">
    <property type="entry name" value="HUPs"/>
    <property type="match status" value="1"/>
</dbReference>
<keyword evidence="2" id="KW-0547">Nucleotide-binding</keyword>
<dbReference type="InterPro" id="IPR014729">
    <property type="entry name" value="Rossmann-like_a/b/a_fold"/>
</dbReference>
<dbReference type="PROSITE" id="PS00178">
    <property type="entry name" value="AA_TRNA_LIGASE_I"/>
    <property type="match status" value="1"/>
</dbReference>
<evidence type="ECO:0000256" key="3">
    <source>
        <dbReference type="ARBA" id="ARBA00022840"/>
    </source>
</evidence>
<dbReference type="EMBL" id="JBIRPU010000006">
    <property type="protein sequence ID" value="MFI0793456.1"/>
    <property type="molecule type" value="Genomic_DNA"/>
</dbReference>
<evidence type="ECO:0000313" key="6">
    <source>
        <dbReference type="EMBL" id="MFI0793456.1"/>
    </source>
</evidence>
<gene>
    <name evidence="6" type="ORF">ACH4OY_12290</name>
</gene>
<evidence type="ECO:0008006" key="8">
    <source>
        <dbReference type="Google" id="ProtNLM"/>
    </source>
</evidence>
<comment type="caution">
    <text evidence="6">The sequence shown here is derived from an EMBL/GenBank/DDBJ whole genome shotgun (WGS) entry which is preliminary data.</text>
</comment>
<reference evidence="6 7" key="1">
    <citation type="submission" date="2024-10" db="EMBL/GenBank/DDBJ databases">
        <title>The Natural Products Discovery Center: Release of the First 8490 Sequenced Strains for Exploring Actinobacteria Biosynthetic Diversity.</title>
        <authorList>
            <person name="Kalkreuter E."/>
            <person name="Kautsar S.A."/>
            <person name="Yang D."/>
            <person name="Bader C.D."/>
            <person name="Teijaro C.N."/>
            <person name="Fluegel L."/>
            <person name="Davis C.M."/>
            <person name="Simpson J.R."/>
            <person name="Lauterbach L."/>
            <person name="Steele A.D."/>
            <person name="Gui C."/>
            <person name="Meng S."/>
            <person name="Li G."/>
            <person name="Viehrig K."/>
            <person name="Ye F."/>
            <person name="Su P."/>
            <person name="Kiefer A.F."/>
            <person name="Nichols A."/>
            <person name="Cepeda A.J."/>
            <person name="Yan W."/>
            <person name="Fan B."/>
            <person name="Jiang Y."/>
            <person name="Adhikari A."/>
            <person name="Zheng C.-J."/>
            <person name="Schuster L."/>
            <person name="Cowan T.M."/>
            <person name="Smanski M.J."/>
            <person name="Chevrette M.G."/>
            <person name="De Carvalho L.P.S."/>
            <person name="Shen B."/>
        </authorList>
    </citation>
    <scope>NUCLEOTIDE SEQUENCE [LARGE SCALE GENOMIC DNA]</scope>
    <source>
        <strain evidence="6 7">NPDC021253</strain>
    </source>
</reference>
<dbReference type="InterPro" id="IPR002305">
    <property type="entry name" value="aa-tRNA-synth_Ic"/>
</dbReference>